<evidence type="ECO:0000256" key="7">
    <source>
        <dbReference type="ARBA" id="ARBA00023136"/>
    </source>
</evidence>
<feature type="compositionally biased region" description="Low complexity" evidence="10">
    <location>
        <begin position="152"/>
        <end position="163"/>
    </location>
</feature>
<keyword evidence="2" id="KW-1003">Cell membrane</keyword>
<dbReference type="GO" id="GO:0005886">
    <property type="term" value="C:plasma membrane"/>
    <property type="evidence" value="ECO:0007669"/>
    <property type="project" value="UniProtKB-SubCell"/>
</dbReference>
<dbReference type="GO" id="GO:0034605">
    <property type="term" value="P:cellular response to heat"/>
    <property type="evidence" value="ECO:0007669"/>
    <property type="project" value="TreeGrafter"/>
</dbReference>
<feature type="compositionally biased region" description="Polar residues" evidence="10">
    <location>
        <begin position="13"/>
        <end position="24"/>
    </location>
</feature>
<dbReference type="PROSITE" id="PS01031">
    <property type="entry name" value="SHSP"/>
    <property type="match status" value="1"/>
</dbReference>
<dbReference type="PANTHER" id="PTHR43670">
    <property type="entry name" value="HEAT SHOCK PROTEIN 26"/>
    <property type="match status" value="1"/>
</dbReference>
<dbReference type="Pfam" id="PF00011">
    <property type="entry name" value="HSP20"/>
    <property type="match status" value="1"/>
</dbReference>
<feature type="domain" description="SHSP" evidence="12">
    <location>
        <begin position="24"/>
        <end position="128"/>
    </location>
</feature>
<keyword evidence="3 11" id="KW-0812">Transmembrane</keyword>
<dbReference type="InterPro" id="IPR008978">
    <property type="entry name" value="HSP20-like_chaperone"/>
</dbReference>
<name>A0A498KHR6_MALDO</name>
<dbReference type="Gene3D" id="2.60.40.790">
    <property type="match status" value="1"/>
</dbReference>
<comment type="caution">
    <text evidence="13">The sequence shown here is derived from an EMBL/GenBank/DDBJ whole genome shotgun (WGS) entry which is preliminary data.</text>
</comment>
<comment type="similarity">
    <text evidence="8 9">Belongs to the small heat shock protein (HSP20) family.</text>
</comment>
<evidence type="ECO:0000256" key="2">
    <source>
        <dbReference type="ARBA" id="ARBA00022475"/>
    </source>
</evidence>
<evidence type="ECO:0000256" key="11">
    <source>
        <dbReference type="SAM" id="Phobius"/>
    </source>
</evidence>
<protein>
    <recommendedName>
        <fullName evidence="12">SHSP domain-containing protein</fullName>
    </recommendedName>
</protein>
<feature type="region of interest" description="Disordered" evidence="10">
    <location>
        <begin position="1"/>
        <end position="25"/>
    </location>
</feature>
<evidence type="ECO:0000256" key="1">
    <source>
        <dbReference type="ARBA" id="ARBA00004162"/>
    </source>
</evidence>
<dbReference type="Proteomes" id="UP000290289">
    <property type="component" value="Chromosome 2"/>
</dbReference>
<evidence type="ECO:0000256" key="8">
    <source>
        <dbReference type="PROSITE-ProRule" id="PRU00285"/>
    </source>
</evidence>
<evidence type="ECO:0000256" key="3">
    <source>
        <dbReference type="ARBA" id="ARBA00022692"/>
    </source>
</evidence>
<evidence type="ECO:0000256" key="9">
    <source>
        <dbReference type="RuleBase" id="RU003616"/>
    </source>
</evidence>
<sequence length="363" mass="39475">MVMRRGPIGGSSGSNTRPRQTNRPTYEDFQPRFELKEEQEAHSVLVHLPGFVKEQVRITIEHNPNVIRVHGQRPLGNNKYSRFNQTFPIHENCDVSKIDGKFNDGILTITIPKPVITQTAATKPVQEPPPKTAATAPKPMPQKVKEDPIPSKPSLTTPAAAASKAEKATFTARDEKEKDDKNGGRPLGPPKGTAAETKAQKDKEDAVLPKPVSSTQSDKQRDEKRLLLLTSPETGIGMPKSQEHGHDGKRGKASGVENKDQREANGKPDAEPKNDEKLVKITLRKETETGERSKEARGLGKPKEDSVAANAMAGAKQHMKNLGNGMSDEEKKMLINMGAAVLVLLALGASASYNIWSSATGKN</sequence>
<feature type="compositionally biased region" description="Basic and acidic residues" evidence="10">
    <location>
        <begin position="164"/>
        <end position="183"/>
    </location>
</feature>
<evidence type="ECO:0000256" key="6">
    <source>
        <dbReference type="ARBA" id="ARBA00022989"/>
    </source>
</evidence>
<accession>A0A498KHR6</accession>
<feature type="region of interest" description="Disordered" evidence="10">
    <location>
        <begin position="120"/>
        <end position="306"/>
    </location>
</feature>
<evidence type="ECO:0000259" key="12">
    <source>
        <dbReference type="PROSITE" id="PS01031"/>
    </source>
</evidence>
<evidence type="ECO:0000313" key="14">
    <source>
        <dbReference type="Proteomes" id="UP000290289"/>
    </source>
</evidence>
<keyword evidence="4" id="KW-0677">Repeat</keyword>
<feature type="compositionally biased region" description="Basic and acidic residues" evidence="10">
    <location>
        <begin position="241"/>
        <end position="250"/>
    </location>
</feature>
<evidence type="ECO:0000313" key="13">
    <source>
        <dbReference type="EMBL" id="RXI05023.1"/>
    </source>
</evidence>
<comment type="subcellular location">
    <subcellularLocation>
        <location evidence="1">Cell membrane</location>
        <topology evidence="1">Single-pass membrane protein</topology>
    </subcellularLocation>
</comment>
<dbReference type="SMR" id="A0A498KHR6"/>
<gene>
    <name evidence="13" type="ORF">DVH24_006280</name>
</gene>
<organism evidence="13 14">
    <name type="scientific">Malus domestica</name>
    <name type="common">Apple</name>
    <name type="synonym">Pyrus malus</name>
    <dbReference type="NCBI Taxonomy" id="3750"/>
    <lineage>
        <taxon>Eukaryota</taxon>
        <taxon>Viridiplantae</taxon>
        <taxon>Streptophyta</taxon>
        <taxon>Embryophyta</taxon>
        <taxon>Tracheophyta</taxon>
        <taxon>Spermatophyta</taxon>
        <taxon>Magnoliopsida</taxon>
        <taxon>eudicotyledons</taxon>
        <taxon>Gunneridae</taxon>
        <taxon>Pentapetalae</taxon>
        <taxon>rosids</taxon>
        <taxon>fabids</taxon>
        <taxon>Rosales</taxon>
        <taxon>Rosaceae</taxon>
        <taxon>Amygdaloideae</taxon>
        <taxon>Maleae</taxon>
        <taxon>Malus</taxon>
    </lineage>
</organism>
<keyword evidence="7 11" id="KW-0472">Membrane</keyword>
<dbReference type="PANTHER" id="PTHR43670:SF121">
    <property type="entry name" value="PROTEIN RESTRICTED TEV MOVEMENT 2"/>
    <property type="match status" value="1"/>
</dbReference>
<keyword evidence="14" id="KW-1185">Reference proteome</keyword>
<dbReference type="GO" id="GO:0006952">
    <property type="term" value="P:defense response"/>
    <property type="evidence" value="ECO:0007669"/>
    <property type="project" value="UniProtKB-KW"/>
</dbReference>
<dbReference type="AlphaFoldDB" id="A0A498KHR6"/>
<evidence type="ECO:0000256" key="5">
    <source>
        <dbReference type="ARBA" id="ARBA00022821"/>
    </source>
</evidence>
<dbReference type="InterPro" id="IPR002068">
    <property type="entry name" value="A-crystallin/Hsp20_dom"/>
</dbReference>
<dbReference type="CDD" id="cd06464">
    <property type="entry name" value="ACD_sHsps-like"/>
    <property type="match status" value="1"/>
</dbReference>
<keyword evidence="5" id="KW-0611">Plant defense</keyword>
<feature type="compositionally biased region" description="Basic and acidic residues" evidence="10">
    <location>
        <begin position="257"/>
        <end position="306"/>
    </location>
</feature>
<evidence type="ECO:0000256" key="4">
    <source>
        <dbReference type="ARBA" id="ARBA00022737"/>
    </source>
</evidence>
<dbReference type="OrthoDB" id="1431247at2759"/>
<dbReference type="SUPFAM" id="SSF49764">
    <property type="entry name" value="HSP20-like chaperones"/>
    <property type="match status" value="1"/>
</dbReference>
<dbReference type="Gramene" id="mRNA:MD02G0216200">
    <property type="protein sequence ID" value="mRNA:MD02G0216200"/>
    <property type="gene ID" value="MD02G0216200"/>
</dbReference>
<keyword evidence="6 11" id="KW-1133">Transmembrane helix</keyword>
<feature type="compositionally biased region" description="Basic and acidic residues" evidence="10">
    <location>
        <begin position="198"/>
        <end position="207"/>
    </location>
</feature>
<dbReference type="EMBL" id="RDQH01000328">
    <property type="protein sequence ID" value="RXI05023.1"/>
    <property type="molecule type" value="Genomic_DNA"/>
</dbReference>
<evidence type="ECO:0000256" key="10">
    <source>
        <dbReference type="SAM" id="MobiDB-lite"/>
    </source>
</evidence>
<proteinExistence type="inferred from homology"/>
<feature type="transmembrane region" description="Helical" evidence="11">
    <location>
        <begin position="334"/>
        <end position="356"/>
    </location>
</feature>
<reference evidence="13 14" key="1">
    <citation type="submission" date="2018-10" db="EMBL/GenBank/DDBJ databases">
        <title>A high-quality apple genome assembly.</title>
        <authorList>
            <person name="Hu J."/>
        </authorList>
    </citation>
    <scope>NUCLEOTIDE SEQUENCE [LARGE SCALE GENOMIC DNA]</scope>
    <source>
        <strain evidence="14">cv. HFTH1</strain>
        <tissue evidence="13">Young leaf</tissue>
    </source>
</reference>